<keyword evidence="2" id="KW-1185">Reference proteome</keyword>
<organism evidence="1 2">
    <name type="scientific">Ilyodon furcidens</name>
    <name type="common">goldbreast splitfin</name>
    <dbReference type="NCBI Taxonomy" id="33524"/>
    <lineage>
        <taxon>Eukaryota</taxon>
        <taxon>Metazoa</taxon>
        <taxon>Chordata</taxon>
        <taxon>Craniata</taxon>
        <taxon>Vertebrata</taxon>
        <taxon>Euteleostomi</taxon>
        <taxon>Actinopterygii</taxon>
        <taxon>Neopterygii</taxon>
        <taxon>Teleostei</taxon>
        <taxon>Neoteleostei</taxon>
        <taxon>Acanthomorphata</taxon>
        <taxon>Ovalentaria</taxon>
        <taxon>Atherinomorphae</taxon>
        <taxon>Cyprinodontiformes</taxon>
        <taxon>Goodeidae</taxon>
        <taxon>Ilyodon</taxon>
    </lineage>
</organism>
<protein>
    <recommendedName>
        <fullName evidence="3">Secreted protein</fullName>
    </recommendedName>
</protein>
<dbReference type="EMBL" id="JAHRIQ010072050">
    <property type="protein sequence ID" value="MEQ2244977.1"/>
    <property type="molecule type" value="Genomic_DNA"/>
</dbReference>
<gene>
    <name evidence="1" type="ORF">ILYODFUR_022779</name>
</gene>
<name>A0ABV0UK85_9TELE</name>
<evidence type="ECO:0000313" key="1">
    <source>
        <dbReference type="EMBL" id="MEQ2244977.1"/>
    </source>
</evidence>
<dbReference type="Proteomes" id="UP001482620">
    <property type="component" value="Unassembled WGS sequence"/>
</dbReference>
<accession>A0ABV0UK85</accession>
<comment type="caution">
    <text evidence="1">The sequence shown here is derived from an EMBL/GenBank/DDBJ whole genome shotgun (WGS) entry which is preliminary data.</text>
</comment>
<evidence type="ECO:0008006" key="3">
    <source>
        <dbReference type="Google" id="ProtNLM"/>
    </source>
</evidence>
<reference evidence="1 2" key="1">
    <citation type="submission" date="2021-06" db="EMBL/GenBank/DDBJ databases">
        <authorList>
            <person name="Palmer J.M."/>
        </authorList>
    </citation>
    <scope>NUCLEOTIDE SEQUENCE [LARGE SCALE GENOMIC DNA]</scope>
    <source>
        <strain evidence="2">if_2019</strain>
        <tissue evidence="1">Muscle</tissue>
    </source>
</reference>
<sequence>MKMFVRVFASVQPSSPVLFSHIAAVRVLVCRPQTRANFTKKLKCLAIVRHKHGRRTKAKQTQRPEALICCPLQWP</sequence>
<proteinExistence type="predicted"/>
<evidence type="ECO:0000313" key="2">
    <source>
        <dbReference type="Proteomes" id="UP001482620"/>
    </source>
</evidence>